<evidence type="ECO:0000313" key="10">
    <source>
        <dbReference type="Proteomes" id="UP000515163"/>
    </source>
</evidence>
<dbReference type="SUPFAM" id="SSF55394">
    <property type="entry name" value="Bactericidal permeability-increasing protein, BPI"/>
    <property type="match status" value="2"/>
</dbReference>
<dbReference type="InterPro" id="IPR030675">
    <property type="entry name" value="BPI/LBP"/>
</dbReference>
<feature type="signal peptide" evidence="7">
    <location>
        <begin position="1"/>
        <end position="19"/>
    </location>
</feature>
<keyword evidence="3" id="KW-0964">Secreted</keyword>
<evidence type="ECO:0000256" key="7">
    <source>
        <dbReference type="SAM" id="SignalP"/>
    </source>
</evidence>
<comment type="similarity">
    <text evidence="2">Belongs to the BPI/LBP/Plunc superfamily. BPI/LBP family.</text>
</comment>
<dbReference type="OrthoDB" id="10255543at2759"/>
<dbReference type="GO" id="GO:0005615">
    <property type="term" value="C:extracellular space"/>
    <property type="evidence" value="ECO:0007669"/>
    <property type="project" value="InterPro"/>
</dbReference>
<evidence type="ECO:0000256" key="5">
    <source>
        <dbReference type="ARBA" id="ARBA00023180"/>
    </source>
</evidence>
<keyword evidence="5" id="KW-0325">Glycoprotein</keyword>
<feature type="disulfide bond" evidence="6">
    <location>
        <begin position="155"/>
        <end position="194"/>
    </location>
</feature>
<feature type="chain" id="PRO_5028115661" evidence="7">
    <location>
        <begin position="20"/>
        <end position="504"/>
    </location>
</feature>
<feature type="domain" description="Lipid-binding serum glycoprotein N-terminal" evidence="8">
    <location>
        <begin position="27"/>
        <end position="252"/>
    </location>
</feature>
<dbReference type="InterPro" id="IPR017943">
    <property type="entry name" value="Bactericidal_perm-incr_a/b_dom"/>
</dbReference>
<dbReference type="SMART" id="SM00328">
    <property type="entry name" value="BPI1"/>
    <property type="match status" value="1"/>
</dbReference>
<dbReference type="KEGG" id="aten:116302037"/>
<evidence type="ECO:0000256" key="1">
    <source>
        <dbReference type="ARBA" id="ARBA00004613"/>
    </source>
</evidence>
<evidence type="ECO:0000256" key="2">
    <source>
        <dbReference type="ARBA" id="ARBA00007292"/>
    </source>
</evidence>
<dbReference type="FunFam" id="3.15.10.10:FF:000001">
    <property type="entry name" value="phospholipid transfer protein-like"/>
    <property type="match status" value="1"/>
</dbReference>
<dbReference type="SMART" id="SM00329">
    <property type="entry name" value="BPI2"/>
    <property type="match status" value="1"/>
</dbReference>
<dbReference type="PIRSF" id="PIRSF002417">
    <property type="entry name" value="Lipid_binding_protein"/>
    <property type="match status" value="1"/>
</dbReference>
<name>A0A6P8IK06_ACTTE</name>
<dbReference type="AlphaFoldDB" id="A0A6P8IK06"/>
<keyword evidence="7" id="KW-0732">Signal</keyword>
<dbReference type="PANTHER" id="PTHR10504">
    <property type="entry name" value="BACTERICIDAL PERMEABILITY-INCREASING BPI PROTEIN-RELATED"/>
    <property type="match status" value="1"/>
</dbReference>
<dbReference type="PANTHER" id="PTHR10504:SF131">
    <property type="entry name" value="BPI2 DOMAIN-CONTAINING PROTEIN"/>
    <property type="match status" value="1"/>
</dbReference>
<dbReference type="Pfam" id="PF01273">
    <property type="entry name" value="LBP_BPI_CETP"/>
    <property type="match status" value="1"/>
</dbReference>
<evidence type="ECO:0000256" key="6">
    <source>
        <dbReference type="PIRSR" id="PIRSR002417-50"/>
    </source>
</evidence>
<accession>A0A6P8IK06</accession>
<dbReference type="InterPro" id="IPR017942">
    <property type="entry name" value="Lipid-bd_serum_glycop_N"/>
</dbReference>
<dbReference type="GeneID" id="116302037"/>
<sequence>MKNLLTFLVFVTLAVCSLTTNPGIRLRLTDKGLSYVAKIAVEVLNEKLKTIKIPDVSGDEDTPVGHISYSLSSIEVSSLSIPTYSLKTKVNVGLEMSVSSVSMSMSGHWHYREDHWPHISDSGSFTLSASGISFDVSIKIGATSDGHPTIAAAGCSASIGGVSIHFSGGASWLYNLFSSKIEGVIKSSLNSELCKAATSAINDQGAKAVAKFPVKKQLDKYSLIDYALVKTPNSSFSFLDVFVKGEFESVAHPSEAPFTPVSLPVDSESSSMVYAWITDYVLNSASFVYMQAGFMNRTVTNDDLPKNFSYALNTKTFKLLIPLLYYKYPDRPMKLKVYPTEIPTVSSLAAGIDLSIIGNIEMYVDLANGSSVYALTLGLKISSSVKIAVRETNLTVHSDFVKLKARLIDSAIGNILLNIKLLQVFLDVFVDKLVIKEINEFGDKGFPLPVIDGVSLENPKISNGKSFTLVSADVSYKPNNKEDEAHKRYLQHENQAPRKSIRIV</sequence>
<dbReference type="Pfam" id="PF02886">
    <property type="entry name" value="LBP_BPI_CETP_C"/>
    <property type="match status" value="1"/>
</dbReference>
<proteinExistence type="inferred from homology"/>
<evidence type="ECO:0000256" key="3">
    <source>
        <dbReference type="ARBA" id="ARBA00022525"/>
    </source>
</evidence>
<dbReference type="InParanoid" id="A0A6P8IK06"/>
<evidence type="ECO:0000259" key="9">
    <source>
        <dbReference type="SMART" id="SM00329"/>
    </source>
</evidence>
<dbReference type="InterPro" id="IPR001124">
    <property type="entry name" value="Lipid-bd_serum_glycop_C"/>
</dbReference>
<keyword evidence="4 6" id="KW-1015">Disulfide bond</keyword>
<evidence type="ECO:0000313" key="11">
    <source>
        <dbReference type="RefSeq" id="XP_031567087.1"/>
    </source>
</evidence>
<dbReference type="GO" id="GO:0008289">
    <property type="term" value="F:lipid binding"/>
    <property type="evidence" value="ECO:0007669"/>
    <property type="project" value="InterPro"/>
</dbReference>
<dbReference type="RefSeq" id="XP_031567087.1">
    <property type="nucleotide sequence ID" value="XM_031711227.1"/>
</dbReference>
<feature type="domain" description="Lipid-binding serum glycoprotein C-terminal" evidence="9">
    <location>
        <begin position="267"/>
        <end position="472"/>
    </location>
</feature>
<dbReference type="Proteomes" id="UP000515163">
    <property type="component" value="Unplaced"/>
</dbReference>
<organism evidence="10 11">
    <name type="scientific">Actinia tenebrosa</name>
    <name type="common">Australian red waratah sea anemone</name>
    <dbReference type="NCBI Taxonomy" id="6105"/>
    <lineage>
        <taxon>Eukaryota</taxon>
        <taxon>Metazoa</taxon>
        <taxon>Cnidaria</taxon>
        <taxon>Anthozoa</taxon>
        <taxon>Hexacorallia</taxon>
        <taxon>Actiniaria</taxon>
        <taxon>Actiniidae</taxon>
        <taxon>Actinia</taxon>
    </lineage>
</organism>
<gene>
    <name evidence="11" type="primary">LOC116302037</name>
</gene>
<evidence type="ECO:0000256" key="4">
    <source>
        <dbReference type="ARBA" id="ARBA00023157"/>
    </source>
</evidence>
<dbReference type="FunCoup" id="A0A6P8IK06">
    <property type="interactions" value="150"/>
</dbReference>
<protein>
    <submittedName>
        <fullName evidence="11">Bactericidal permeability-increasing protein-like</fullName>
    </submittedName>
</protein>
<keyword evidence="10" id="KW-1185">Reference proteome</keyword>
<dbReference type="Gene3D" id="3.15.20.10">
    <property type="entry name" value="Bactericidal permeability-increasing protein, domain 2"/>
    <property type="match status" value="1"/>
</dbReference>
<dbReference type="Gene3D" id="3.15.10.10">
    <property type="entry name" value="Bactericidal permeability-increasing protein, domain 1"/>
    <property type="match status" value="1"/>
</dbReference>
<dbReference type="InterPro" id="IPR032942">
    <property type="entry name" value="BPI/LBP/Plunc"/>
</dbReference>
<evidence type="ECO:0000259" key="8">
    <source>
        <dbReference type="SMART" id="SM00328"/>
    </source>
</evidence>
<reference evidence="11" key="1">
    <citation type="submission" date="2025-08" db="UniProtKB">
        <authorList>
            <consortium name="RefSeq"/>
        </authorList>
    </citation>
    <scope>IDENTIFICATION</scope>
</reference>
<dbReference type="FunFam" id="3.15.20.10:FF:000001">
    <property type="entry name" value="Phospholipid transfer protein"/>
    <property type="match status" value="1"/>
</dbReference>
<comment type="subcellular location">
    <subcellularLocation>
        <location evidence="1">Secreted</location>
    </subcellularLocation>
</comment>